<feature type="region of interest" description="Disordered" evidence="1">
    <location>
        <begin position="1108"/>
        <end position="1201"/>
    </location>
</feature>
<feature type="compositionally biased region" description="Low complexity" evidence="1">
    <location>
        <begin position="43"/>
        <end position="52"/>
    </location>
</feature>
<feature type="compositionally biased region" description="Polar residues" evidence="1">
    <location>
        <begin position="999"/>
        <end position="1009"/>
    </location>
</feature>
<feature type="region of interest" description="Disordered" evidence="1">
    <location>
        <begin position="1"/>
        <end position="86"/>
    </location>
</feature>
<feature type="compositionally biased region" description="Polar residues" evidence="1">
    <location>
        <begin position="797"/>
        <end position="816"/>
    </location>
</feature>
<organism evidence="2 3">
    <name type="scientific">Coniochaeta pulveracea</name>
    <dbReference type="NCBI Taxonomy" id="177199"/>
    <lineage>
        <taxon>Eukaryota</taxon>
        <taxon>Fungi</taxon>
        <taxon>Dikarya</taxon>
        <taxon>Ascomycota</taxon>
        <taxon>Pezizomycotina</taxon>
        <taxon>Sordariomycetes</taxon>
        <taxon>Sordariomycetidae</taxon>
        <taxon>Coniochaetales</taxon>
        <taxon>Coniochaetaceae</taxon>
        <taxon>Coniochaeta</taxon>
    </lineage>
</organism>
<feature type="region of interest" description="Disordered" evidence="1">
    <location>
        <begin position="999"/>
        <end position="1095"/>
    </location>
</feature>
<feature type="compositionally biased region" description="Low complexity" evidence="1">
    <location>
        <begin position="504"/>
        <end position="523"/>
    </location>
</feature>
<feature type="compositionally biased region" description="Polar residues" evidence="1">
    <location>
        <begin position="609"/>
        <end position="664"/>
    </location>
</feature>
<feature type="compositionally biased region" description="Basic residues" evidence="1">
    <location>
        <begin position="524"/>
        <end position="538"/>
    </location>
</feature>
<evidence type="ECO:0000313" key="3">
    <source>
        <dbReference type="Proteomes" id="UP000275385"/>
    </source>
</evidence>
<dbReference type="InterPro" id="IPR017956">
    <property type="entry name" value="AT_hook_DNA-bd_motif"/>
</dbReference>
<feature type="compositionally biased region" description="Polar residues" evidence="1">
    <location>
        <begin position="490"/>
        <end position="503"/>
    </location>
</feature>
<feature type="compositionally biased region" description="Basic residues" evidence="1">
    <location>
        <begin position="687"/>
        <end position="696"/>
    </location>
</feature>
<dbReference type="OrthoDB" id="5243398at2759"/>
<feature type="compositionally biased region" description="Polar residues" evidence="1">
    <location>
        <begin position="1167"/>
        <end position="1188"/>
    </location>
</feature>
<feature type="compositionally biased region" description="Polar residues" evidence="1">
    <location>
        <begin position="439"/>
        <end position="456"/>
    </location>
</feature>
<evidence type="ECO:0000313" key="2">
    <source>
        <dbReference type="EMBL" id="RKU42680.1"/>
    </source>
</evidence>
<feature type="compositionally biased region" description="Basic residues" evidence="1">
    <location>
        <begin position="415"/>
        <end position="426"/>
    </location>
</feature>
<feature type="compositionally biased region" description="Low complexity" evidence="1">
    <location>
        <begin position="769"/>
        <end position="779"/>
    </location>
</feature>
<feature type="region of interest" description="Disordered" evidence="1">
    <location>
        <begin position="1213"/>
        <end position="1282"/>
    </location>
</feature>
<feature type="compositionally biased region" description="Low complexity" evidence="1">
    <location>
        <begin position="846"/>
        <end position="867"/>
    </location>
</feature>
<feature type="compositionally biased region" description="Polar residues" evidence="1">
    <location>
        <begin position="547"/>
        <end position="556"/>
    </location>
</feature>
<feature type="region of interest" description="Disordered" evidence="1">
    <location>
        <begin position="287"/>
        <end position="986"/>
    </location>
</feature>
<feature type="compositionally biased region" description="Low complexity" evidence="1">
    <location>
        <begin position="917"/>
        <end position="947"/>
    </location>
</feature>
<proteinExistence type="predicted"/>
<feature type="compositionally biased region" description="Low complexity" evidence="1">
    <location>
        <begin position="15"/>
        <end position="33"/>
    </location>
</feature>
<name>A0A420Y4I9_9PEZI</name>
<dbReference type="GO" id="GO:0003677">
    <property type="term" value="F:DNA binding"/>
    <property type="evidence" value="ECO:0007669"/>
    <property type="project" value="InterPro"/>
</dbReference>
<feature type="compositionally biased region" description="Polar residues" evidence="1">
    <location>
        <begin position="673"/>
        <end position="682"/>
    </location>
</feature>
<feature type="compositionally biased region" description="Polar residues" evidence="1">
    <location>
        <begin position="701"/>
        <end position="742"/>
    </location>
</feature>
<evidence type="ECO:0000256" key="1">
    <source>
        <dbReference type="SAM" id="MobiDB-lite"/>
    </source>
</evidence>
<keyword evidence="3" id="KW-1185">Reference proteome</keyword>
<dbReference type="Proteomes" id="UP000275385">
    <property type="component" value="Unassembled WGS sequence"/>
</dbReference>
<dbReference type="SMART" id="SM00384">
    <property type="entry name" value="AT_hook"/>
    <property type="match status" value="3"/>
</dbReference>
<comment type="caution">
    <text evidence="2">The sequence shown here is derived from an EMBL/GenBank/DDBJ whole genome shotgun (WGS) entry which is preliminary data.</text>
</comment>
<dbReference type="EMBL" id="QVQW01000053">
    <property type="protein sequence ID" value="RKU42680.1"/>
    <property type="molecule type" value="Genomic_DNA"/>
</dbReference>
<feature type="compositionally biased region" description="Polar residues" evidence="1">
    <location>
        <begin position="386"/>
        <end position="396"/>
    </location>
</feature>
<feature type="region of interest" description="Disordered" evidence="1">
    <location>
        <begin position="134"/>
        <end position="168"/>
    </location>
</feature>
<gene>
    <name evidence="2" type="ORF">DL546_004899</name>
</gene>
<reference evidence="2 3" key="1">
    <citation type="submission" date="2018-08" db="EMBL/GenBank/DDBJ databases">
        <title>Draft genome of the lignicolous fungus Coniochaeta pulveracea.</title>
        <authorList>
            <person name="Borstlap C.J."/>
            <person name="De Witt R.N."/>
            <person name="Botha A."/>
            <person name="Volschenk H."/>
        </authorList>
    </citation>
    <scope>NUCLEOTIDE SEQUENCE [LARGE SCALE GENOMIC DNA]</scope>
    <source>
        <strain evidence="2 3">CAB683</strain>
    </source>
</reference>
<feature type="compositionally biased region" description="Polar residues" evidence="1">
    <location>
        <begin position="568"/>
        <end position="601"/>
    </location>
</feature>
<accession>A0A420Y4I9</accession>
<feature type="compositionally biased region" description="Polar residues" evidence="1">
    <location>
        <begin position="1120"/>
        <end position="1156"/>
    </location>
</feature>
<feature type="compositionally biased region" description="Low complexity" evidence="1">
    <location>
        <begin position="884"/>
        <end position="906"/>
    </location>
</feature>
<feature type="compositionally biased region" description="Polar residues" evidence="1">
    <location>
        <begin position="1219"/>
        <end position="1267"/>
    </location>
</feature>
<feature type="compositionally biased region" description="Low complexity" evidence="1">
    <location>
        <begin position="1018"/>
        <end position="1095"/>
    </location>
</feature>
<dbReference type="STRING" id="177199.A0A420Y4I9"/>
<feature type="compositionally biased region" description="Low complexity" evidence="1">
    <location>
        <begin position="397"/>
        <end position="414"/>
    </location>
</feature>
<sequence>MAPASGAKAAKRADGQAFAASAADAATGSSTPAKLTPALISTPRSQPSASPAIPQPPATTTPGGVSGFVPYDSTTKVQDGRVRGPVPSKLKGVVKAKDGSFNVMLMAGPATGDMHTRDAEAKKASENTAMAARKAVEQGPPSTRRAKFVPVTSQEPEAPKPIVQPPRRLPLSDYETKAEQARLLTLLRTIPPVDVVNQICKALAYFGGTPDAPPPADGNFPLSEKANGPGKFFVGWISEIFPYVPNLAIGSSVGSTHVRMAPVQPAPVQTGSAQSLPAHIASAQVPAVPGQSVQAPPLYAPSVQTDQARASPGQRPQQPEPVLPASSGKRPRGRPKGSGSSKVRQGKRQTTGSGLPHTAQADTAQQYDGDDSWVDVEEKVTDTAAARTSGSGPSTTAVAALRPSAAASNNATSSTKRRGRPKGSKNRPKETKVVPNPSAVESRTGPQASQPIQHTQMPPLVQQPHSTQPYDGLDPTEQSARPEEAAQPPANVSSFTPVNQTNQTPVAPAAAVPVLATPVTATPSKKKGGRPKGSKTKTKPPAIEPTTAIQTQSQGAVTAMNAPPPQPTTMQQGYTSQSQPSLEQWKESSTGQGKATFSVNGQARAPGKSASSTQQVDASSSTWNAAPQPAKSSQGTRGKQNDSQGQVDLKQAQSAQDSSVTALSSVPKPLAANPNQSVTSAPQPERQKRKYTKRKSKDISLANSAPVTHSQFTDQQAPQGTTHPASSNLGTSISQQDPTVQQPAEPRADDSPGVPPAKKARRAKKSKADAPPAAPQKGPSSGTVVPAIPPSSPAIANMSSGAVGSVDSQVRPSSRSAAHDGLSLDDVQGLPHGHFGVQSPTMENYEAQLQAQLDQEAEPQLQLLQDAISDVRDEPTNLDSGAPQQTEQQPRQSQQTQHQPSEQYQQKQTEQNPWLYQQRTQQQQQKQPLLRQQATQQASQPFQKQPADAARQSRKSVPHQHGSMSQAQLASPVATQAAASGAPSSHSLYRATGYQVNAKQSYSPQQTGVHQEPSAGWQQNAETPTQNTPNQQYTSSAGQHSQRQQPQQYASNQQSYSGVPTQWPASQQQQASGQQRYQPHGAASAATTSYNSNTNQPIAFLSGFSSGGSYRSSPTGMISPFSTSRRLQSGNSSMSAPANYRTPSGQGLGQPQNRASSMDALNPGMGSYQQQQHQRNPPANMSPANPQQGMGMGLAAASMPSFNTNSQTADWALFGGSNAGQQQQPSSDISLGTTSSYGVNNRTTSFPATGMPSSTSVYGQASLNGYDTSGVLGRPAGYYGNR</sequence>
<protein>
    <submittedName>
        <fullName evidence="2">Uncharacterized protein</fullName>
    </submittedName>
</protein>
<feature type="compositionally biased region" description="Polar residues" evidence="1">
    <location>
        <begin position="962"/>
        <end position="986"/>
    </location>
</feature>